<evidence type="ECO:0000313" key="1">
    <source>
        <dbReference type="EMBL" id="MFB9887718.1"/>
    </source>
</evidence>
<sequence length="110" mass="12557">MELHWQHSVEKVEWQERYQLQPQGLILQQSRIQGSGAGMEPGPEAVWQDGWWVSQWQRPVGRLTLPDSAFTEPMQLCVDGQCQPLRQWMETGSNTQTVVIGSGRHCEPGD</sequence>
<protein>
    <submittedName>
        <fullName evidence="1">DUF1850 domain-containing protein</fullName>
    </submittedName>
</protein>
<name>A0ABV5ZEK9_9GAMM</name>
<evidence type="ECO:0000313" key="2">
    <source>
        <dbReference type="Proteomes" id="UP001589628"/>
    </source>
</evidence>
<dbReference type="Pfam" id="PF08905">
    <property type="entry name" value="DUF1850"/>
    <property type="match status" value="1"/>
</dbReference>
<reference evidence="1 2" key="1">
    <citation type="submission" date="2024-09" db="EMBL/GenBank/DDBJ databases">
        <authorList>
            <person name="Sun Q."/>
            <person name="Mori K."/>
        </authorList>
    </citation>
    <scope>NUCLEOTIDE SEQUENCE [LARGE SCALE GENOMIC DNA]</scope>
    <source>
        <strain evidence="1 2">ATCC 51285</strain>
    </source>
</reference>
<proteinExistence type="predicted"/>
<gene>
    <name evidence="1" type="ORF">ACFFLH_14980</name>
</gene>
<dbReference type="Proteomes" id="UP001589628">
    <property type="component" value="Unassembled WGS sequence"/>
</dbReference>
<comment type="caution">
    <text evidence="1">The sequence shown here is derived from an EMBL/GenBank/DDBJ whole genome shotgun (WGS) entry which is preliminary data.</text>
</comment>
<keyword evidence="2" id="KW-1185">Reference proteome</keyword>
<dbReference type="InterPro" id="IPR015001">
    <property type="entry name" value="DUF1850"/>
</dbReference>
<dbReference type="EMBL" id="JBHLZN010000006">
    <property type="protein sequence ID" value="MFB9887718.1"/>
    <property type="molecule type" value="Genomic_DNA"/>
</dbReference>
<accession>A0ABV5ZEK9</accession>
<organism evidence="1 2">
    <name type="scientific">Balneatrix alpica</name>
    <dbReference type="NCBI Taxonomy" id="75684"/>
    <lineage>
        <taxon>Bacteria</taxon>
        <taxon>Pseudomonadati</taxon>
        <taxon>Pseudomonadota</taxon>
        <taxon>Gammaproteobacteria</taxon>
        <taxon>Oceanospirillales</taxon>
        <taxon>Balneatrichaceae</taxon>
        <taxon>Balneatrix</taxon>
    </lineage>
</organism>